<dbReference type="KEGG" id="msj:MSSAC_1502"/>
<dbReference type="NCBIfam" id="TIGR00537">
    <property type="entry name" value="hemK_rel_arch"/>
    <property type="match status" value="1"/>
</dbReference>
<protein>
    <recommendedName>
        <fullName evidence="5">Methyltransferase small domain-containing protein</fullName>
    </recommendedName>
</protein>
<dbReference type="PANTHER" id="PTHR45875">
    <property type="entry name" value="METHYLTRANSFERASE N6AMT1"/>
    <property type="match status" value="1"/>
</dbReference>
<dbReference type="InterPro" id="IPR004557">
    <property type="entry name" value="PrmC-related"/>
</dbReference>
<dbReference type="Pfam" id="PF05175">
    <property type="entry name" value="MTS"/>
    <property type="match status" value="1"/>
</dbReference>
<organism evidence="6 7">
    <name type="scientific">Methanosarcina siciliae C2J</name>
    <dbReference type="NCBI Taxonomy" id="1434118"/>
    <lineage>
        <taxon>Archaea</taxon>
        <taxon>Methanobacteriati</taxon>
        <taxon>Methanobacteriota</taxon>
        <taxon>Stenosarchaea group</taxon>
        <taxon>Methanomicrobia</taxon>
        <taxon>Methanosarcinales</taxon>
        <taxon>Methanosarcinaceae</taxon>
        <taxon>Methanosarcina</taxon>
    </lineage>
</organism>
<dbReference type="InterPro" id="IPR002052">
    <property type="entry name" value="DNA_methylase_N6_adenine_CS"/>
</dbReference>
<dbReference type="EMBL" id="CP009508">
    <property type="protein sequence ID" value="AKB36092.1"/>
    <property type="molecule type" value="Genomic_DNA"/>
</dbReference>
<dbReference type="GeneID" id="24871102"/>
<evidence type="ECO:0000256" key="2">
    <source>
        <dbReference type="ARBA" id="ARBA00022603"/>
    </source>
</evidence>
<keyword evidence="2" id="KW-0489">Methyltransferase</keyword>
<dbReference type="SUPFAM" id="SSF53335">
    <property type="entry name" value="S-adenosyl-L-methionine-dependent methyltransferases"/>
    <property type="match status" value="1"/>
</dbReference>
<dbReference type="FunFam" id="3.40.50.150:FF:000673">
    <property type="entry name" value="N5-glutamine methyltransferase, HemK family"/>
    <property type="match status" value="1"/>
</dbReference>
<keyword evidence="3" id="KW-0808">Transferase</keyword>
<dbReference type="STRING" id="1434118.MSSAC_1502"/>
<feature type="domain" description="Methyltransferase small" evidence="5">
    <location>
        <begin position="33"/>
        <end position="114"/>
    </location>
</feature>
<dbReference type="InterPro" id="IPR029063">
    <property type="entry name" value="SAM-dependent_MTases_sf"/>
</dbReference>
<dbReference type="PROSITE" id="PS00092">
    <property type="entry name" value="N6_MTASE"/>
    <property type="match status" value="1"/>
</dbReference>
<dbReference type="GO" id="GO:0008276">
    <property type="term" value="F:protein methyltransferase activity"/>
    <property type="evidence" value="ECO:0007669"/>
    <property type="project" value="TreeGrafter"/>
</dbReference>
<dbReference type="InterPro" id="IPR052190">
    <property type="entry name" value="Euk-Arch_PrmC-MTase"/>
</dbReference>
<sequence length="202" mass="22088">MVEIEYKNTRVKLGASDLVYEPAEDSFLLTDTVLEEAEPGMHVLEIGTGSGFVSAVLRTNVKGIRVLATEINPHAALCAKANGVEVIRTNLFSGLKPGSSKASFDLILFNPPYLPTSDEEKVPGWLNYAFDGGISGRETLDRFLDEVGNYLKPEGKILVLISSITGLEAVAEKMKKLGFEIGVVRRKKVSFEELMVVRGKLK</sequence>
<evidence type="ECO:0000313" key="6">
    <source>
        <dbReference type="EMBL" id="AKB36092.1"/>
    </source>
</evidence>
<dbReference type="NCBIfam" id="NF011529">
    <property type="entry name" value="PRK14968.1-3"/>
    <property type="match status" value="1"/>
</dbReference>
<dbReference type="NCBIfam" id="NF011530">
    <property type="entry name" value="PRK14968.1-4"/>
    <property type="match status" value="1"/>
</dbReference>
<dbReference type="GO" id="GO:0003676">
    <property type="term" value="F:nucleic acid binding"/>
    <property type="evidence" value="ECO:0007669"/>
    <property type="project" value="InterPro"/>
</dbReference>
<evidence type="ECO:0000256" key="3">
    <source>
        <dbReference type="ARBA" id="ARBA00022679"/>
    </source>
</evidence>
<evidence type="ECO:0000259" key="5">
    <source>
        <dbReference type="Pfam" id="PF05175"/>
    </source>
</evidence>
<dbReference type="HOGENOM" id="CLU_018398_6_2_2"/>
<dbReference type="Proteomes" id="UP000033123">
    <property type="component" value="Chromosome"/>
</dbReference>
<evidence type="ECO:0000313" key="7">
    <source>
        <dbReference type="Proteomes" id="UP000033123"/>
    </source>
</evidence>
<proteinExistence type="inferred from homology"/>
<accession>A0A0E3PMI5</accession>
<dbReference type="AlphaFoldDB" id="A0A0E3PMI5"/>
<comment type="similarity">
    <text evidence="1">Belongs to the eukaryotic/archaeal PrmC-related family.</text>
</comment>
<dbReference type="RefSeq" id="WP_048181489.1">
    <property type="nucleotide sequence ID" value="NZ_CP009508.1"/>
</dbReference>
<dbReference type="CDD" id="cd02440">
    <property type="entry name" value="AdoMet_MTases"/>
    <property type="match status" value="1"/>
</dbReference>
<dbReference type="InterPro" id="IPR007848">
    <property type="entry name" value="Small_mtfrase_dom"/>
</dbReference>
<evidence type="ECO:0000256" key="1">
    <source>
        <dbReference type="ARBA" id="ARBA00006149"/>
    </source>
</evidence>
<dbReference type="GO" id="GO:0032259">
    <property type="term" value="P:methylation"/>
    <property type="evidence" value="ECO:0007669"/>
    <property type="project" value="UniProtKB-KW"/>
</dbReference>
<dbReference type="Gene3D" id="3.40.50.150">
    <property type="entry name" value="Vaccinia Virus protein VP39"/>
    <property type="match status" value="1"/>
</dbReference>
<evidence type="ECO:0000256" key="4">
    <source>
        <dbReference type="ARBA" id="ARBA00022691"/>
    </source>
</evidence>
<dbReference type="GO" id="GO:0008757">
    <property type="term" value="F:S-adenosylmethionine-dependent methyltransferase activity"/>
    <property type="evidence" value="ECO:0007669"/>
    <property type="project" value="TreeGrafter"/>
</dbReference>
<dbReference type="PATRIC" id="fig|1434118.4.peg.1904"/>
<dbReference type="PANTHER" id="PTHR45875:SF1">
    <property type="entry name" value="METHYLTRANSFERASE N6AMT1"/>
    <property type="match status" value="1"/>
</dbReference>
<keyword evidence="4" id="KW-0949">S-adenosyl-L-methionine</keyword>
<name>A0A0E3PMI5_9EURY</name>
<gene>
    <name evidence="6" type="ORF">MSSAC_1502</name>
</gene>
<dbReference type="GO" id="GO:0035657">
    <property type="term" value="C:eRF1 methyltransferase complex"/>
    <property type="evidence" value="ECO:0007669"/>
    <property type="project" value="TreeGrafter"/>
</dbReference>
<reference evidence="6 7" key="1">
    <citation type="submission" date="2014-07" db="EMBL/GenBank/DDBJ databases">
        <title>Methanogenic archaea and the global carbon cycle.</title>
        <authorList>
            <person name="Henriksen J.R."/>
            <person name="Luke J."/>
            <person name="Reinhart S."/>
            <person name="Benedict M.N."/>
            <person name="Youngblut N.D."/>
            <person name="Metcalf M.E."/>
            <person name="Whitaker R.J."/>
            <person name="Metcalf W.W."/>
        </authorList>
    </citation>
    <scope>NUCLEOTIDE SEQUENCE [LARGE SCALE GENOMIC DNA]</scope>
    <source>
        <strain evidence="6 7">C2J</strain>
    </source>
</reference>